<reference evidence="1" key="1">
    <citation type="submission" date="2022-11" db="EMBL/GenBank/DDBJ databases">
        <title>Dyadobacter pollutisoli sp. nov., isolated from plastic dumped soil.</title>
        <authorList>
            <person name="Kim J.M."/>
            <person name="Kim K.R."/>
            <person name="Lee J.K."/>
            <person name="Hao L."/>
            <person name="Jeon C.O."/>
        </authorList>
    </citation>
    <scope>NUCLEOTIDE SEQUENCE</scope>
    <source>
        <strain evidence="1">U1</strain>
    </source>
</reference>
<accession>A0A9E8NAE4</accession>
<sequence length="51" mass="5969">MNFNFLVKETQESLLSTDVSLSGYTTFERKAEEMKVFLSHNPIPEEFLNKK</sequence>
<dbReference type="KEGG" id="dpf:ON006_27270"/>
<dbReference type="EMBL" id="CP112998">
    <property type="protein sequence ID" value="WAC11421.1"/>
    <property type="molecule type" value="Genomic_DNA"/>
</dbReference>
<dbReference type="RefSeq" id="WP_244821352.1">
    <property type="nucleotide sequence ID" value="NZ_CP112998.1"/>
</dbReference>
<gene>
    <name evidence="1" type="ORF">ON006_27270</name>
</gene>
<name>A0A9E8NAE4_9BACT</name>
<evidence type="ECO:0000313" key="2">
    <source>
        <dbReference type="Proteomes" id="UP001164653"/>
    </source>
</evidence>
<organism evidence="1 2">
    <name type="scientific">Dyadobacter pollutisoli</name>
    <dbReference type="NCBI Taxonomy" id="2910158"/>
    <lineage>
        <taxon>Bacteria</taxon>
        <taxon>Pseudomonadati</taxon>
        <taxon>Bacteroidota</taxon>
        <taxon>Cytophagia</taxon>
        <taxon>Cytophagales</taxon>
        <taxon>Spirosomataceae</taxon>
        <taxon>Dyadobacter</taxon>
    </lineage>
</organism>
<proteinExistence type="predicted"/>
<protein>
    <submittedName>
        <fullName evidence="1">Uncharacterized protein</fullName>
    </submittedName>
</protein>
<dbReference type="AlphaFoldDB" id="A0A9E8NAE4"/>
<keyword evidence="2" id="KW-1185">Reference proteome</keyword>
<dbReference type="Proteomes" id="UP001164653">
    <property type="component" value="Chromosome"/>
</dbReference>
<evidence type="ECO:0000313" key="1">
    <source>
        <dbReference type="EMBL" id="WAC11421.1"/>
    </source>
</evidence>